<keyword evidence="5 7" id="KW-0472">Membrane</keyword>
<keyword evidence="10" id="KW-1185">Reference proteome</keyword>
<feature type="transmembrane region" description="Helical" evidence="7">
    <location>
        <begin position="307"/>
        <end position="327"/>
    </location>
</feature>
<dbReference type="InterPro" id="IPR020846">
    <property type="entry name" value="MFS_dom"/>
</dbReference>
<feature type="transmembrane region" description="Helical" evidence="7">
    <location>
        <begin position="140"/>
        <end position="164"/>
    </location>
</feature>
<feature type="transmembrane region" description="Helical" evidence="7">
    <location>
        <begin position="333"/>
        <end position="358"/>
    </location>
</feature>
<dbReference type="PhylomeDB" id="B3RJV5"/>
<dbReference type="eggNOG" id="KOG1330">
    <property type="taxonomic scope" value="Eukaryota"/>
</dbReference>
<comment type="subcellular location">
    <subcellularLocation>
        <location evidence="1">Membrane</location>
        <topology evidence="1">Multi-pass membrane protein</topology>
    </subcellularLocation>
</comment>
<evidence type="ECO:0000256" key="7">
    <source>
        <dbReference type="SAM" id="Phobius"/>
    </source>
</evidence>
<evidence type="ECO:0000256" key="2">
    <source>
        <dbReference type="ARBA" id="ARBA00022448"/>
    </source>
</evidence>
<feature type="domain" description="Major facilitator superfamily (MFS) profile" evidence="8">
    <location>
        <begin position="11"/>
        <end position="434"/>
    </location>
</feature>
<dbReference type="InterPro" id="IPR036259">
    <property type="entry name" value="MFS_trans_sf"/>
</dbReference>
<dbReference type="OrthoDB" id="6770063at2759"/>
<proteinExistence type="inferred from homology"/>
<dbReference type="InterPro" id="IPR011701">
    <property type="entry name" value="MFS"/>
</dbReference>
<keyword evidence="2" id="KW-0813">Transport</keyword>
<feature type="transmembrane region" description="Helical" evidence="7">
    <location>
        <begin position="47"/>
        <end position="69"/>
    </location>
</feature>
<dbReference type="GeneID" id="6750267"/>
<dbReference type="CTD" id="6750267"/>
<dbReference type="GO" id="GO:0022857">
    <property type="term" value="F:transmembrane transporter activity"/>
    <property type="evidence" value="ECO:0000318"/>
    <property type="project" value="GO_Central"/>
</dbReference>
<feature type="transmembrane region" description="Helical" evidence="7">
    <location>
        <begin position="272"/>
        <end position="295"/>
    </location>
</feature>
<keyword evidence="3 7" id="KW-0812">Transmembrane</keyword>
<dbReference type="PROSITE" id="PS50850">
    <property type="entry name" value="MFS"/>
    <property type="match status" value="1"/>
</dbReference>
<name>B3RJV5_TRIAD</name>
<sequence>MAENNKRIICTVISLTLMNLLNNMDRVTISGVLPDIKKAFSLNNTQAGLIQTVFVISYLISALIYGFLGDRYNRKILMFTGLIIWSSVTFASSFVADGYQHYWLFLVLRGCSGIGEASYGIIAPTIIADLFTNRMRSLVLAIYYLAVPIGGALGLYIGTFVAMAAKTWRAAFWVSPGLGILTAVFSILFNENPPRGKAEVESNVTQDWHGFEATTWISDIKAILKTPTYVLSSLGYACQFFTLGALAFWIVSALYYLQLSLTGYATLSQTGLYFGIILCFGGIAGVLTGAGAASYLKENVIKEGDAIVCAVGMATSGISLYLCLVFGEFSIVIAWVFVFMGCFAIFLLTTPITDILLYTIPPARRSTAEAFQIAVGHLLGDAASPYIVGAISDAITINKSPVAQSYALRYSLLICTFVCMLGCGFHLFASLTLVNDREKMLRLIGDNDVLVDDQQVVSENSDILQEVSTNKLVDIIIC</sequence>
<dbReference type="PANTHER" id="PTHR23505">
    <property type="entry name" value="SPINSTER"/>
    <property type="match status" value="1"/>
</dbReference>
<evidence type="ECO:0000259" key="8">
    <source>
        <dbReference type="PROSITE" id="PS50850"/>
    </source>
</evidence>
<reference evidence="9 10" key="1">
    <citation type="journal article" date="2008" name="Nature">
        <title>The Trichoplax genome and the nature of placozoans.</title>
        <authorList>
            <person name="Srivastava M."/>
            <person name="Begovic E."/>
            <person name="Chapman J."/>
            <person name="Putnam N.H."/>
            <person name="Hellsten U."/>
            <person name="Kawashima T."/>
            <person name="Kuo A."/>
            <person name="Mitros T."/>
            <person name="Salamov A."/>
            <person name="Carpenter M.L."/>
            <person name="Signorovitch A.Y."/>
            <person name="Moreno M.A."/>
            <person name="Kamm K."/>
            <person name="Grimwood J."/>
            <person name="Schmutz J."/>
            <person name="Shapiro H."/>
            <person name="Grigoriev I.V."/>
            <person name="Buss L.W."/>
            <person name="Schierwater B."/>
            <person name="Dellaporta S.L."/>
            <person name="Rokhsar D.S."/>
        </authorList>
    </citation>
    <scope>NUCLEOTIDE SEQUENCE [LARGE SCALE GENOMIC DNA]</scope>
    <source>
        <strain evidence="9 10">Grell-BS-1999</strain>
    </source>
</reference>
<feature type="transmembrane region" description="Helical" evidence="7">
    <location>
        <begin position="370"/>
        <end position="391"/>
    </location>
</feature>
<feature type="transmembrane region" description="Helical" evidence="7">
    <location>
        <begin position="170"/>
        <end position="189"/>
    </location>
</feature>
<keyword evidence="4 7" id="KW-1133">Transmembrane helix</keyword>
<evidence type="ECO:0000256" key="3">
    <source>
        <dbReference type="ARBA" id="ARBA00022692"/>
    </source>
</evidence>
<evidence type="ECO:0000256" key="6">
    <source>
        <dbReference type="ARBA" id="ARBA00024338"/>
    </source>
</evidence>
<dbReference type="SUPFAM" id="SSF103473">
    <property type="entry name" value="MFS general substrate transporter"/>
    <property type="match status" value="1"/>
</dbReference>
<feature type="transmembrane region" description="Helical" evidence="7">
    <location>
        <begin position="234"/>
        <end position="257"/>
    </location>
</feature>
<dbReference type="EMBL" id="DS985241">
    <property type="protein sequence ID" value="EDV29851.1"/>
    <property type="molecule type" value="Genomic_DNA"/>
</dbReference>
<dbReference type="RefSeq" id="XP_002109053.1">
    <property type="nucleotide sequence ID" value="XM_002109017.1"/>
</dbReference>
<dbReference type="AlphaFoldDB" id="B3RJV5"/>
<dbReference type="InterPro" id="IPR044770">
    <property type="entry name" value="MFS_spinster-like"/>
</dbReference>
<evidence type="ECO:0000256" key="4">
    <source>
        <dbReference type="ARBA" id="ARBA00022989"/>
    </source>
</evidence>
<dbReference type="GO" id="GO:0016020">
    <property type="term" value="C:membrane"/>
    <property type="evidence" value="ECO:0000318"/>
    <property type="project" value="GO_Central"/>
</dbReference>
<evidence type="ECO:0000313" key="10">
    <source>
        <dbReference type="Proteomes" id="UP000009022"/>
    </source>
</evidence>
<dbReference type="OMA" id="YTCVYTA"/>
<gene>
    <name evidence="9" type="ORF">TRIADDRAFT_18944</name>
</gene>
<protein>
    <recommendedName>
        <fullName evidence="8">Major facilitator superfamily (MFS) profile domain-containing protein</fullName>
    </recommendedName>
</protein>
<dbReference type="HOGENOM" id="CLU_001265_5_12_1"/>
<dbReference type="Gene3D" id="1.20.1250.20">
    <property type="entry name" value="MFS general substrate transporter like domains"/>
    <property type="match status" value="1"/>
</dbReference>
<evidence type="ECO:0000313" key="9">
    <source>
        <dbReference type="EMBL" id="EDV29851.1"/>
    </source>
</evidence>
<comment type="similarity">
    <text evidence="6">Belongs to the major facilitator superfamily. Spinster (TC 2.A.1.49) family.</text>
</comment>
<dbReference type="Pfam" id="PF07690">
    <property type="entry name" value="MFS_1"/>
    <property type="match status" value="1"/>
</dbReference>
<evidence type="ECO:0000256" key="1">
    <source>
        <dbReference type="ARBA" id="ARBA00004141"/>
    </source>
</evidence>
<dbReference type="Proteomes" id="UP000009022">
    <property type="component" value="Unassembled WGS sequence"/>
</dbReference>
<dbReference type="PANTHER" id="PTHR23505:SF79">
    <property type="entry name" value="PROTEIN SPINSTER"/>
    <property type="match status" value="1"/>
</dbReference>
<organism evidence="9 10">
    <name type="scientific">Trichoplax adhaerens</name>
    <name type="common">Trichoplax reptans</name>
    <dbReference type="NCBI Taxonomy" id="10228"/>
    <lineage>
        <taxon>Eukaryota</taxon>
        <taxon>Metazoa</taxon>
        <taxon>Placozoa</taxon>
        <taxon>Uniplacotomia</taxon>
        <taxon>Trichoplacea</taxon>
        <taxon>Trichoplacidae</taxon>
        <taxon>Trichoplax</taxon>
    </lineage>
</organism>
<feature type="transmembrane region" description="Helical" evidence="7">
    <location>
        <begin position="102"/>
        <end position="128"/>
    </location>
</feature>
<accession>B3RJV5</accession>
<feature type="transmembrane region" description="Helical" evidence="7">
    <location>
        <begin position="76"/>
        <end position="96"/>
    </location>
</feature>
<dbReference type="CDD" id="cd17328">
    <property type="entry name" value="MFS_spinster_like"/>
    <property type="match status" value="1"/>
</dbReference>
<dbReference type="KEGG" id="tad:TRIADDRAFT_18944"/>
<evidence type="ECO:0000256" key="5">
    <source>
        <dbReference type="ARBA" id="ARBA00023136"/>
    </source>
</evidence>
<dbReference type="InParanoid" id="B3RJV5"/>
<feature type="transmembrane region" description="Helical" evidence="7">
    <location>
        <begin position="411"/>
        <end position="434"/>
    </location>
</feature>